<reference evidence="4" key="1">
    <citation type="submission" date="2011-08" db="EMBL/GenBank/DDBJ databases">
        <authorList>
            <person name="Rombauts S."/>
        </authorList>
    </citation>
    <scope>NUCLEOTIDE SEQUENCE</scope>
    <source>
        <strain evidence="4">London</strain>
    </source>
</reference>
<evidence type="ECO:0000256" key="2">
    <source>
        <dbReference type="SAM" id="MobiDB-lite"/>
    </source>
</evidence>
<dbReference type="HOGENOM" id="CLU_1221076_0_0_1"/>
<keyword evidence="1" id="KW-0175">Coiled coil</keyword>
<dbReference type="EMBL" id="CAEY01000813">
    <property type="status" value="NOT_ANNOTATED_CDS"/>
    <property type="molecule type" value="Genomic_DNA"/>
</dbReference>
<protein>
    <submittedName>
        <fullName evidence="3">Uncharacterized protein</fullName>
    </submittedName>
</protein>
<evidence type="ECO:0000256" key="1">
    <source>
        <dbReference type="SAM" id="Coils"/>
    </source>
</evidence>
<reference evidence="3" key="2">
    <citation type="submission" date="2015-06" db="UniProtKB">
        <authorList>
            <consortium name="EnsemblMetazoa"/>
        </authorList>
    </citation>
    <scope>IDENTIFICATION</scope>
</reference>
<name>T1JWL2_TETUR</name>
<dbReference type="AlphaFoldDB" id="T1JWL2"/>
<evidence type="ECO:0000313" key="4">
    <source>
        <dbReference type="Proteomes" id="UP000015104"/>
    </source>
</evidence>
<dbReference type="KEGG" id="tut:107370914"/>
<dbReference type="Proteomes" id="UP000015104">
    <property type="component" value="Unassembled WGS sequence"/>
</dbReference>
<sequence length="227" mass="25907">MMRKAYVTKPGMAGKESSHQPITPMDEDDYLLDDPDDDLICSQILDLPDESSGSGQPSPIEPQFKRPDPPPPLPQSPAHRSVQQFVPPPSASKGSEAMFDKLNGEIIMLRERLEIAKKQLEEEREAKQKLWDEKEAAVSELKEQYDKKLNNIQAKLDFKEHDYTQLKMKVNELERQLRMAKSQLDTQTSSKPLPYSLPIVMHRTLDFSTNKGFVDWDDSVTLNDVPD</sequence>
<feature type="coiled-coil region" evidence="1">
    <location>
        <begin position="99"/>
        <end position="190"/>
    </location>
</feature>
<accession>T1JWL2</accession>
<gene>
    <name evidence="3" type="primary">107370914</name>
</gene>
<feature type="region of interest" description="Disordered" evidence="2">
    <location>
        <begin position="1"/>
        <end position="96"/>
    </location>
</feature>
<organism evidence="3 4">
    <name type="scientific">Tetranychus urticae</name>
    <name type="common">Two-spotted spider mite</name>
    <dbReference type="NCBI Taxonomy" id="32264"/>
    <lineage>
        <taxon>Eukaryota</taxon>
        <taxon>Metazoa</taxon>
        <taxon>Ecdysozoa</taxon>
        <taxon>Arthropoda</taxon>
        <taxon>Chelicerata</taxon>
        <taxon>Arachnida</taxon>
        <taxon>Acari</taxon>
        <taxon>Acariformes</taxon>
        <taxon>Trombidiformes</taxon>
        <taxon>Prostigmata</taxon>
        <taxon>Eleutherengona</taxon>
        <taxon>Raphignathae</taxon>
        <taxon>Tetranychoidea</taxon>
        <taxon>Tetranychidae</taxon>
        <taxon>Tetranychus</taxon>
    </lineage>
</organism>
<proteinExistence type="predicted"/>
<dbReference type="EnsemblMetazoa" id="tetur02g08670.1">
    <property type="protein sequence ID" value="tetur02g08670.1"/>
    <property type="gene ID" value="tetur02g08670"/>
</dbReference>
<keyword evidence="4" id="KW-1185">Reference proteome</keyword>
<feature type="compositionally biased region" description="Acidic residues" evidence="2">
    <location>
        <begin position="25"/>
        <end position="39"/>
    </location>
</feature>
<evidence type="ECO:0000313" key="3">
    <source>
        <dbReference type="EnsemblMetazoa" id="tetur02g08670.1"/>
    </source>
</evidence>